<dbReference type="AlphaFoldDB" id="A0A2W7R7P5"/>
<dbReference type="EMBL" id="QKZS01000005">
    <property type="protein sequence ID" value="PZX54400.1"/>
    <property type="molecule type" value="Genomic_DNA"/>
</dbReference>
<evidence type="ECO:0008006" key="4">
    <source>
        <dbReference type="Google" id="ProtNLM"/>
    </source>
</evidence>
<reference evidence="2 3" key="1">
    <citation type="submission" date="2018-06" db="EMBL/GenBank/DDBJ databases">
        <title>Genomic Encyclopedia of Archaeal and Bacterial Type Strains, Phase II (KMG-II): from individual species to whole genera.</title>
        <authorList>
            <person name="Goeker M."/>
        </authorList>
    </citation>
    <scope>NUCLEOTIDE SEQUENCE [LARGE SCALE GENOMIC DNA]</scope>
    <source>
        <strain evidence="2 3">DSM 18774</strain>
    </source>
</reference>
<sequence>MSDRSLPLDSEDVLSSIRKLVAEDPRLGVAAAREPAKAEPGKLLLTPALRIAEPRPAGELHHLHLGPASRVDLPKAAAEDWQPEEEAPEAPHTFAGDDWQEDNPISAVIEAVFGQQPQPEPEPKIATKPDPAEPAAETARTAEPLVLGAPRRAEPAALPEAAGEEFDAAMLREVIREVIREELRGPLGEQITDNVRKLVRAEIIRARG</sequence>
<feature type="compositionally biased region" description="Basic and acidic residues" evidence="1">
    <location>
        <begin position="121"/>
        <end position="131"/>
    </location>
</feature>
<feature type="region of interest" description="Disordered" evidence="1">
    <location>
        <begin position="71"/>
        <end position="150"/>
    </location>
</feature>
<evidence type="ECO:0000313" key="3">
    <source>
        <dbReference type="Proteomes" id="UP000249538"/>
    </source>
</evidence>
<dbReference type="Proteomes" id="UP000249538">
    <property type="component" value="Unassembled WGS sequence"/>
</dbReference>
<comment type="caution">
    <text evidence="2">The sequence shown here is derived from an EMBL/GenBank/DDBJ whole genome shotgun (WGS) entry which is preliminary data.</text>
</comment>
<feature type="compositionally biased region" description="Low complexity" evidence="1">
    <location>
        <begin position="132"/>
        <end position="150"/>
    </location>
</feature>
<accession>A0A2W7R7P5</accession>
<protein>
    <recommendedName>
        <fullName evidence="4">DUF2497 domain-containing protein</fullName>
    </recommendedName>
</protein>
<evidence type="ECO:0000256" key="1">
    <source>
        <dbReference type="SAM" id="MobiDB-lite"/>
    </source>
</evidence>
<organism evidence="2 3">
    <name type="scientific">Cereibacter changlensis</name>
    <dbReference type="NCBI Taxonomy" id="402884"/>
    <lineage>
        <taxon>Bacteria</taxon>
        <taxon>Pseudomonadati</taxon>
        <taxon>Pseudomonadota</taxon>
        <taxon>Alphaproteobacteria</taxon>
        <taxon>Rhodobacterales</taxon>
        <taxon>Paracoccaceae</taxon>
        <taxon>Cereibacter</taxon>
    </lineage>
</organism>
<evidence type="ECO:0000313" key="2">
    <source>
        <dbReference type="EMBL" id="PZX54400.1"/>
    </source>
</evidence>
<gene>
    <name evidence="2" type="ORF">LX76_02047</name>
</gene>
<name>A0A2W7R7P5_9RHOB</name>
<proteinExistence type="predicted"/>
<dbReference type="RefSeq" id="WP_107664454.1">
    <property type="nucleotide sequence ID" value="NZ_QKZS01000005.1"/>
</dbReference>